<dbReference type="AlphaFoldDB" id="A0A7M5XGK3"/>
<organism evidence="2 3">
    <name type="scientific">Clytia hemisphaerica</name>
    <dbReference type="NCBI Taxonomy" id="252671"/>
    <lineage>
        <taxon>Eukaryota</taxon>
        <taxon>Metazoa</taxon>
        <taxon>Cnidaria</taxon>
        <taxon>Hydrozoa</taxon>
        <taxon>Hydroidolina</taxon>
        <taxon>Leptothecata</taxon>
        <taxon>Obeliida</taxon>
        <taxon>Clytiidae</taxon>
        <taxon>Clytia</taxon>
    </lineage>
</organism>
<dbReference type="PROSITE" id="PS51406">
    <property type="entry name" value="FIBRINOGEN_C_2"/>
    <property type="match status" value="1"/>
</dbReference>
<dbReference type="InterPro" id="IPR050373">
    <property type="entry name" value="Fibrinogen_C-term_domain"/>
</dbReference>
<dbReference type="SUPFAM" id="SSF56496">
    <property type="entry name" value="Fibrinogen C-terminal domain-like"/>
    <property type="match status" value="1"/>
</dbReference>
<dbReference type="InterPro" id="IPR014716">
    <property type="entry name" value="Fibrinogen_a/b/g_C_1"/>
</dbReference>
<dbReference type="OrthoDB" id="7735550at2759"/>
<accession>A0A7M5XGK3</accession>
<dbReference type="EnsemblMetazoa" id="CLYHEMT021599.1">
    <property type="protein sequence ID" value="CLYHEMP021599.1"/>
    <property type="gene ID" value="CLYHEMG021599"/>
</dbReference>
<protein>
    <recommendedName>
        <fullName evidence="1">Fibrinogen C-terminal domain-containing protein</fullName>
    </recommendedName>
</protein>
<reference evidence="2" key="1">
    <citation type="submission" date="2021-01" db="UniProtKB">
        <authorList>
            <consortium name="EnsemblMetazoa"/>
        </authorList>
    </citation>
    <scope>IDENTIFICATION</scope>
</reference>
<evidence type="ECO:0000259" key="1">
    <source>
        <dbReference type="PROSITE" id="PS51406"/>
    </source>
</evidence>
<evidence type="ECO:0000313" key="3">
    <source>
        <dbReference type="Proteomes" id="UP000594262"/>
    </source>
</evidence>
<evidence type="ECO:0000313" key="2">
    <source>
        <dbReference type="EnsemblMetazoa" id="CLYHEMP021599.1"/>
    </source>
</evidence>
<dbReference type="Proteomes" id="UP000594262">
    <property type="component" value="Unplaced"/>
</dbReference>
<dbReference type="GO" id="GO:0005615">
    <property type="term" value="C:extracellular space"/>
    <property type="evidence" value="ECO:0007669"/>
    <property type="project" value="TreeGrafter"/>
</dbReference>
<dbReference type="Gene3D" id="3.90.215.10">
    <property type="entry name" value="Gamma Fibrinogen, chain A, domain 1"/>
    <property type="match status" value="1"/>
</dbReference>
<sequence length="324" mass="37719">GKHKMLRNYIKRCLLIFNIATVTIFAKKLLQFQSIHQNTAIEGPEPWFDGQVTHKDFCFHKCVKNYTHCFYVQYKEIDASTWLCKLFALITDLSNHLVISEGEMLARSFHPNDYSGIDCQTHHDFGHKTSGVYNITHNGKTMTVYCHMFPDGGWIAIQRRVNVEDLSFNQNWEVYKDGFGDPASNYWIGNDNIHYLTTGRNMDIMFIAIAWDWSEINARYEGFFIEDETANYKVHSGTYKEGTSVDYKADWLVHDGMEFSTPDRDNDLYSGKCAQLKEGGWWFKKCAQISFNNDHADNNKAQWNSWSKSSTITKTLMLIRENRN</sequence>
<dbReference type="SMART" id="SM00186">
    <property type="entry name" value="FBG"/>
    <property type="match status" value="1"/>
</dbReference>
<keyword evidence="3" id="KW-1185">Reference proteome</keyword>
<dbReference type="Pfam" id="PF00147">
    <property type="entry name" value="Fibrinogen_C"/>
    <property type="match status" value="1"/>
</dbReference>
<dbReference type="PANTHER" id="PTHR19143">
    <property type="entry name" value="FIBRINOGEN/TENASCIN/ANGIOPOEITIN"/>
    <property type="match status" value="1"/>
</dbReference>
<name>A0A7M5XGK3_9CNID</name>
<dbReference type="InterPro" id="IPR002181">
    <property type="entry name" value="Fibrinogen_a/b/g_C_dom"/>
</dbReference>
<dbReference type="InterPro" id="IPR036056">
    <property type="entry name" value="Fibrinogen-like_C"/>
</dbReference>
<feature type="domain" description="Fibrinogen C-terminal" evidence="1">
    <location>
        <begin position="110"/>
        <end position="323"/>
    </location>
</feature>
<dbReference type="PANTHER" id="PTHR19143:SF394">
    <property type="entry name" value="ANGIOPOIETIN-RELATED PROTEIN 3-LIKE"/>
    <property type="match status" value="1"/>
</dbReference>
<proteinExistence type="predicted"/>